<feature type="domain" description="CFAP91" evidence="8">
    <location>
        <begin position="200"/>
        <end position="368"/>
    </location>
</feature>
<dbReference type="EMBL" id="JALJOS010000014">
    <property type="protein sequence ID" value="KAK9831183.1"/>
    <property type="molecule type" value="Genomic_DNA"/>
</dbReference>
<feature type="region of interest" description="Disordered" evidence="7">
    <location>
        <begin position="885"/>
        <end position="953"/>
    </location>
</feature>
<protein>
    <recommendedName>
        <fullName evidence="6">Cilia- and flagella-associated protein 91</fullName>
    </recommendedName>
</protein>
<dbReference type="InterPro" id="IPR032840">
    <property type="entry name" value="CFAP91_dom"/>
</dbReference>
<dbReference type="Pfam" id="PF14738">
    <property type="entry name" value="CFAP91"/>
    <property type="match status" value="1"/>
</dbReference>
<feature type="compositionally biased region" description="Low complexity" evidence="7">
    <location>
        <begin position="344"/>
        <end position="355"/>
    </location>
</feature>
<feature type="compositionally biased region" description="Polar residues" evidence="7">
    <location>
        <begin position="220"/>
        <end position="231"/>
    </location>
</feature>
<evidence type="ECO:0000256" key="1">
    <source>
        <dbReference type="ARBA" id="ARBA00004430"/>
    </source>
</evidence>
<evidence type="ECO:0000313" key="9">
    <source>
        <dbReference type="EMBL" id="KAK9831183.1"/>
    </source>
</evidence>
<name>A0AAW1RBI4_9CHLO</name>
<evidence type="ECO:0000256" key="7">
    <source>
        <dbReference type="SAM" id="MobiDB-lite"/>
    </source>
</evidence>
<evidence type="ECO:0000256" key="2">
    <source>
        <dbReference type="ARBA" id="ARBA00022490"/>
    </source>
</evidence>
<sequence length="1043" mass="110682">MPAERAYDAFYDGTYTLSSFHDYARAQAKGAGGTVAPVPVYQNFFSSLQHYPAQGFKFEANGALPAYIRTADIAAQSRQPSKANRSGPAAVSGVNRIRHAGRPLYHGSEPLPAAVTNAISQLQQPSPLEQGPSGPITVPHYPQGMEVAPESELNQDTSFGPQISAGWPAQAGFETTTQSGDFPGGFTGESRGPVTRAVGTQSDYRESETQTGPWEPTCKTPATPTSKQTGKSAAVAASGPEIALLRGMDLPIDSLPSQADVDKIHNMRLRRAFEASLPQMEGAGPRQAALRERMLSEWEEAEWDERDEEVETDQKLALAQLEKALMLREQHIEAGHAVRVAAIQSKRSQSQQSRFSRLHRQRVGASRRLSSLRRAFRSKPPAGEPPLAPTVDAYAEYTSNVYAPLQRLGRFPETCRPIGHPDVRQYEFPEPNPAGLEAALPRSALQPRDPSICKQPPKPRLKSDAHRDAIRRGELEFISGLLTASKEEFGVRGCGHCWPAPLADPVSRPPRSPLVSAPSRFDLPLSRAQSGTESAQRTPHSPRSPRKSIMTIEEPSIPEIAAMQQHGDIDQAATILQKVLRGRAVQQAAHAAMRSQAATLKLLLGTETLPSFDTTPPPTASSRPIPSTLVGTGTDPHRPLPQGMAAELGWGSLSRPRSALPARLHRRESRGEHRLQGQLTPISGVVAGLVDAALADGTGDVTNTSMRRPGTAGTLSDAAGAQAAGPEVDPASDASPVSNSMRHATPGSSSDATRAQPSQPVIDATSNTIAVDRLDSWRPATPGSMSSATISRRSGLRDDDTSDYIAKRSAAGNLLHLDVPFATMVRPAGTPVSNVVAGLVNEASEAASMSLTSPGSLSAAPEATQRMTPISHVVVSLVEDAIFDEGPAGSDMSTSRPSSLSPSPRGTTQYSLERPRTAGGLPAAASFGQIKQPEDSISPGIQTMEDSSAAGSAEPDAILSEALTLEHQEQHAATGALTHFDQSAKQPSSQSADLMGQQPAEALGAGGINEPSIPAREKVVPDELHPADVPNLRSGFAETDNIA</sequence>
<proteinExistence type="inferred from homology"/>
<evidence type="ECO:0000256" key="6">
    <source>
        <dbReference type="ARBA" id="ARBA00029555"/>
    </source>
</evidence>
<feature type="region of interest" description="Disordered" evidence="7">
    <location>
        <begin position="441"/>
        <end position="465"/>
    </location>
</feature>
<dbReference type="PANTHER" id="PTHR22455:SF10">
    <property type="entry name" value="CILIA- AND FLAGELLA-ASSOCIATED PROTEIN 91"/>
    <property type="match status" value="1"/>
</dbReference>
<evidence type="ECO:0000313" key="10">
    <source>
        <dbReference type="Proteomes" id="UP001438707"/>
    </source>
</evidence>
<feature type="region of interest" description="Disordered" evidence="7">
    <location>
        <begin position="527"/>
        <end position="547"/>
    </location>
</feature>
<reference evidence="9 10" key="1">
    <citation type="journal article" date="2024" name="Nat. Commun.">
        <title>Phylogenomics reveals the evolutionary origins of lichenization in chlorophyte algae.</title>
        <authorList>
            <person name="Puginier C."/>
            <person name="Libourel C."/>
            <person name="Otte J."/>
            <person name="Skaloud P."/>
            <person name="Haon M."/>
            <person name="Grisel S."/>
            <person name="Petersen M."/>
            <person name="Berrin J.G."/>
            <person name="Delaux P.M."/>
            <person name="Dal Grande F."/>
            <person name="Keller J."/>
        </authorList>
    </citation>
    <scope>NUCLEOTIDE SEQUENCE [LARGE SCALE GENOMIC DNA]</scope>
    <source>
        <strain evidence="9 10">SAG 2145</strain>
    </source>
</reference>
<feature type="compositionally biased region" description="Low complexity" evidence="7">
    <location>
        <begin position="890"/>
        <end position="904"/>
    </location>
</feature>
<dbReference type="GO" id="GO:0005930">
    <property type="term" value="C:axoneme"/>
    <property type="evidence" value="ECO:0007669"/>
    <property type="project" value="UniProtKB-SubCell"/>
</dbReference>
<keyword evidence="3" id="KW-0206">Cytoskeleton</keyword>
<evidence type="ECO:0000256" key="4">
    <source>
        <dbReference type="ARBA" id="ARBA00023273"/>
    </source>
</evidence>
<accession>A0AAW1RBI4</accession>
<feature type="region of interest" description="Disordered" evidence="7">
    <location>
        <begin position="344"/>
        <end position="389"/>
    </location>
</feature>
<keyword evidence="10" id="KW-1185">Reference proteome</keyword>
<keyword evidence="4" id="KW-0966">Cell projection</keyword>
<dbReference type="PANTHER" id="PTHR22455">
    <property type="entry name" value="CILIA- AND FLAGELLA-ASSOCIATED PROTEIN 91"/>
    <property type="match status" value="1"/>
</dbReference>
<feature type="region of interest" description="Disordered" evidence="7">
    <location>
        <begin position="697"/>
        <end position="799"/>
    </location>
</feature>
<feature type="compositionally biased region" description="Polar residues" evidence="7">
    <location>
        <begin position="783"/>
        <end position="792"/>
    </location>
</feature>
<comment type="subcellular location">
    <subcellularLocation>
        <location evidence="1">Cytoplasm</location>
        <location evidence="1">Cytoskeleton</location>
        <location evidence="1">Cilium axoneme</location>
    </subcellularLocation>
</comment>
<organism evidence="9 10">
    <name type="scientific">Apatococcus lobatus</name>
    <dbReference type="NCBI Taxonomy" id="904363"/>
    <lineage>
        <taxon>Eukaryota</taxon>
        <taxon>Viridiplantae</taxon>
        <taxon>Chlorophyta</taxon>
        <taxon>core chlorophytes</taxon>
        <taxon>Trebouxiophyceae</taxon>
        <taxon>Chlorellales</taxon>
        <taxon>Chlorellaceae</taxon>
        <taxon>Apatococcus</taxon>
    </lineage>
</organism>
<feature type="region of interest" description="Disordered" evidence="7">
    <location>
        <begin position="183"/>
        <end position="234"/>
    </location>
</feature>
<comment type="caution">
    <text evidence="9">The sequence shown here is derived from an EMBL/GenBank/DDBJ whole genome shotgun (WGS) entry which is preliminary data.</text>
</comment>
<feature type="compositionally biased region" description="Polar residues" evidence="7">
    <location>
        <begin position="939"/>
        <end position="950"/>
    </location>
</feature>
<dbReference type="InterPro" id="IPR026720">
    <property type="entry name" value="CFAP91"/>
</dbReference>
<feature type="compositionally biased region" description="Polar residues" evidence="7">
    <location>
        <begin position="981"/>
        <end position="992"/>
    </location>
</feature>
<feature type="region of interest" description="Disordered" evidence="7">
    <location>
        <begin position="981"/>
        <end position="1019"/>
    </location>
</feature>
<keyword evidence="2" id="KW-0963">Cytoplasm</keyword>
<feature type="region of interest" description="Disordered" evidence="7">
    <location>
        <begin position="1024"/>
        <end position="1043"/>
    </location>
</feature>
<evidence type="ECO:0000256" key="3">
    <source>
        <dbReference type="ARBA" id="ARBA00023212"/>
    </source>
</evidence>
<gene>
    <name evidence="9" type="ORF">WJX74_006520</name>
</gene>
<feature type="compositionally biased region" description="Polar residues" evidence="7">
    <location>
        <begin position="735"/>
        <end position="769"/>
    </location>
</feature>
<dbReference type="Proteomes" id="UP001438707">
    <property type="component" value="Unassembled WGS sequence"/>
</dbReference>
<evidence type="ECO:0000256" key="5">
    <source>
        <dbReference type="ARBA" id="ARBA00029468"/>
    </source>
</evidence>
<comment type="similarity">
    <text evidence="5">Belongs to the CFAP91 family.</text>
</comment>
<feature type="compositionally biased region" description="Polar residues" evidence="7">
    <location>
        <begin position="527"/>
        <end position="541"/>
    </location>
</feature>
<evidence type="ECO:0000259" key="8">
    <source>
        <dbReference type="Pfam" id="PF14738"/>
    </source>
</evidence>
<dbReference type="AlphaFoldDB" id="A0AAW1RBI4"/>